<gene>
    <name evidence="2" type="ORF">OJAV_G00186390</name>
</gene>
<name>A0A437C913_ORYJA</name>
<dbReference type="Proteomes" id="UP000283210">
    <property type="component" value="Chromosome 19"/>
</dbReference>
<dbReference type="AlphaFoldDB" id="A0A437C913"/>
<feature type="compositionally biased region" description="Basic residues" evidence="1">
    <location>
        <begin position="60"/>
        <end position="69"/>
    </location>
</feature>
<organism evidence="2 3">
    <name type="scientific">Oryzias javanicus</name>
    <name type="common">Javanese ricefish</name>
    <name type="synonym">Aplocheilus javanicus</name>
    <dbReference type="NCBI Taxonomy" id="123683"/>
    <lineage>
        <taxon>Eukaryota</taxon>
        <taxon>Metazoa</taxon>
        <taxon>Chordata</taxon>
        <taxon>Craniata</taxon>
        <taxon>Vertebrata</taxon>
        <taxon>Euteleostomi</taxon>
        <taxon>Actinopterygii</taxon>
        <taxon>Neopterygii</taxon>
        <taxon>Teleostei</taxon>
        <taxon>Neoteleostei</taxon>
        <taxon>Acanthomorphata</taxon>
        <taxon>Ovalentaria</taxon>
        <taxon>Atherinomorphae</taxon>
        <taxon>Beloniformes</taxon>
        <taxon>Adrianichthyidae</taxon>
        <taxon>Oryziinae</taxon>
        <taxon>Oryzias</taxon>
    </lineage>
</organism>
<evidence type="ECO:0000313" key="3">
    <source>
        <dbReference type="Proteomes" id="UP000283210"/>
    </source>
</evidence>
<accession>A0A437C913</accession>
<proteinExistence type="predicted"/>
<reference evidence="2 3" key="1">
    <citation type="submission" date="2018-11" db="EMBL/GenBank/DDBJ databases">
        <authorList>
            <person name="Lopez-Roques C."/>
            <person name="Donnadieu C."/>
            <person name="Bouchez O."/>
            <person name="Klopp C."/>
            <person name="Cabau C."/>
            <person name="Zahm M."/>
        </authorList>
    </citation>
    <scope>NUCLEOTIDE SEQUENCE [LARGE SCALE GENOMIC DNA]</scope>
    <source>
        <strain evidence="2">RS831</strain>
        <tissue evidence="2">Whole body</tissue>
    </source>
</reference>
<protein>
    <submittedName>
        <fullName evidence="2">Uncharacterized protein</fullName>
    </submittedName>
</protein>
<feature type="region of interest" description="Disordered" evidence="1">
    <location>
        <begin position="35"/>
        <end position="78"/>
    </location>
</feature>
<sequence>MVARERGGARGRGFLTTFCVAAWRSSLWRAADDFSLSRGRSGPTPHRSVPAVTPRLPSRQPHRARARLRGMREPASVC</sequence>
<reference evidence="2 3" key="2">
    <citation type="submission" date="2019-01" db="EMBL/GenBank/DDBJ databases">
        <title>A chromosome length genome reference of the Java medaka (oryzias javanicus).</title>
        <authorList>
            <person name="Herpin A."/>
            <person name="Takehana Y."/>
            <person name="Naruse K."/>
            <person name="Ansai S."/>
            <person name="Kawaguchi M."/>
        </authorList>
    </citation>
    <scope>NUCLEOTIDE SEQUENCE [LARGE SCALE GENOMIC DNA]</scope>
    <source>
        <strain evidence="2">RS831</strain>
        <tissue evidence="2">Whole body</tissue>
    </source>
</reference>
<evidence type="ECO:0000313" key="2">
    <source>
        <dbReference type="EMBL" id="RVE59239.1"/>
    </source>
</evidence>
<dbReference type="EMBL" id="CM012455">
    <property type="protein sequence ID" value="RVE59239.1"/>
    <property type="molecule type" value="Genomic_DNA"/>
</dbReference>
<evidence type="ECO:0000256" key="1">
    <source>
        <dbReference type="SAM" id="MobiDB-lite"/>
    </source>
</evidence>
<keyword evidence="3" id="KW-1185">Reference proteome</keyword>